<gene>
    <name evidence="2" type="ORF">DXG03_004390</name>
</gene>
<dbReference type="OrthoDB" id="432970at2759"/>
<proteinExistence type="predicted"/>
<feature type="compositionally biased region" description="Basic and acidic residues" evidence="1">
    <location>
        <begin position="531"/>
        <end position="545"/>
    </location>
</feature>
<evidence type="ECO:0000313" key="3">
    <source>
        <dbReference type="Proteomes" id="UP000775547"/>
    </source>
</evidence>
<sequence>MAYAQLITHTPEQVEAWRKIAATDPSRLIRTLRLAPGGRTREGDRQRDIYPAFEVVKEISLEGRNGEESKAWASLVSAGIAEVLCKNVSELVTSIHAPNMPADLLERTKKEIRSPYFAPLEILCNASISFHYPPTKTDKTVIAALRRHWSEMMDRVWTAPENTLEPSDSHIPERMVIAQTVIRLIITDPSFLTVFYAPSDLTLQIIARHWKYSLAEDIDLTAIVLTMFLQPNHPRHIAFVRSNDLESATPQLLSKVLVGASPTPSTSKPKQIKALLAVFADHLVRLVGRRASVELDFFSCIVGVARNDDAVPEIVTAILKSTPFWNAVFRLLRKSAKSSGETLRGQPVDEETETKHRLYVMANVVGITTNVLHDASIERPRECEALARIWANENLFGSIDETVDQLVEITGMTMLLGRLAGLLDTVVTEGTPSLRQLFGTQFPRFRTIGTLIRHDMQRQIASGVPKAVLGPDAPPPNSNIWDHGAWQAFAGLQAASVDFQTVCGKRGEACKTKDAKDHNIACGHMPLLEHVVRDRPRGPRGKTPEKSLPLANSSGSGGKDALEALD</sequence>
<comment type="caution">
    <text evidence="2">The sequence shown here is derived from an EMBL/GenBank/DDBJ whole genome shotgun (WGS) entry which is preliminary data.</text>
</comment>
<organism evidence="2 3">
    <name type="scientific">Asterophora parasitica</name>
    <dbReference type="NCBI Taxonomy" id="117018"/>
    <lineage>
        <taxon>Eukaryota</taxon>
        <taxon>Fungi</taxon>
        <taxon>Dikarya</taxon>
        <taxon>Basidiomycota</taxon>
        <taxon>Agaricomycotina</taxon>
        <taxon>Agaricomycetes</taxon>
        <taxon>Agaricomycetidae</taxon>
        <taxon>Agaricales</taxon>
        <taxon>Tricholomatineae</taxon>
        <taxon>Lyophyllaceae</taxon>
        <taxon>Asterophora</taxon>
    </lineage>
</organism>
<reference evidence="2" key="2">
    <citation type="submission" date="2021-10" db="EMBL/GenBank/DDBJ databases">
        <title>Phylogenomics reveals ancestral predisposition of the termite-cultivated fungus Termitomyces towards a domesticated lifestyle.</title>
        <authorList>
            <person name="Auxier B."/>
            <person name="Grum-Grzhimaylo A."/>
            <person name="Cardenas M.E."/>
            <person name="Lodge J.D."/>
            <person name="Laessoe T."/>
            <person name="Pedersen O."/>
            <person name="Smith M.E."/>
            <person name="Kuyper T.W."/>
            <person name="Franco-Molano E.A."/>
            <person name="Baroni T.J."/>
            <person name="Aanen D.K."/>
        </authorList>
    </citation>
    <scope>NUCLEOTIDE SEQUENCE</scope>
    <source>
        <strain evidence="2">AP01</strain>
        <tissue evidence="2">Mycelium</tissue>
    </source>
</reference>
<dbReference type="EMBL" id="JABCKV010000260">
    <property type="protein sequence ID" value="KAG5641720.1"/>
    <property type="molecule type" value="Genomic_DNA"/>
</dbReference>
<reference evidence="2" key="1">
    <citation type="submission" date="2020-07" db="EMBL/GenBank/DDBJ databases">
        <authorList>
            <person name="Nieuwenhuis M."/>
            <person name="Van De Peppel L.J.J."/>
        </authorList>
    </citation>
    <scope>NUCLEOTIDE SEQUENCE</scope>
    <source>
        <strain evidence="2">AP01</strain>
        <tissue evidence="2">Mycelium</tissue>
    </source>
</reference>
<dbReference type="Proteomes" id="UP000775547">
    <property type="component" value="Unassembled WGS sequence"/>
</dbReference>
<evidence type="ECO:0000256" key="1">
    <source>
        <dbReference type="SAM" id="MobiDB-lite"/>
    </source>
</evidence>
<name>A0A9P7G2P8_9AGAR</name>
<feature type="region of interest" description="Disordered" evidence="1">
    <location>
        <begin position="531"/>
        <end position="566"/>
    </location>
</feature>
<protein>
    <submittedName>
        <fullName evidence="2">Uncharacterized protein</fullName>
    </submittedName>
</protein>
<evidence type="ECO:0000313" key="2">
    <source>
        <dbReference type="EMBL" id="KAG5641720.1"/>
    </source>
</evidence>
<accession>A0A9P7G2P8</accession>
<keyword evidence="3" id="KW-1185">Reference proteome</keyword>
<dbReference type="AlphaFoldDB" id="A0A9P7G2P8"/>